<proteinExistence type="predicted"/>
<evidence type="ECO:0000313" key="1">
    <source>
        <dbReference type="EMBL" id="KJF39577.1"/>
    </source>
</evidence>
<keyword evidence="2" id="KW-1185">Reference proteome</keyword>
<comment type="caution">
    <text evidence="1">The sequence shown here is derived from an EMBL/GenBank/DDBJ whole genome shotgun (WGS) entry which is preliminary data.</text>
</comment>
<evidence type="ECO:0000313" key="2">
    <source>
        <dbReference type="Proteomes" id="UP000032483"/>
    </source>
</evidence>
<dbReference type="EMBL" id="JXXK01000016">
    <property type="protein sequence ID" value="KJF39577.1"/>
    <property type="molecule type" value="Genomic_DNA"/>
</dbReference>
<name>A0A0D8IY21_9FIRM</name>
<dbReference type="AlphaFoldDB" id="A0A0D8IY21"/>
<organism evidence="1 2">
    <name type="scientific">Ruthenibacterium lactatiformans</name>
    <dbReference type="NCBI Taxonomy" id="1550024"/>
    <lineage>
        <taxon>Bacteria</taxon>
        <taxon>Bacillati</taxon>
        <taxon>Bacillota</taxon>
        <taxon>Clostridia</taxon>
        <taxon>Eubacteriales</taxon>
        <taxon>Oscillospiraceae</taxon>
        <taxon>Ruthenibacterium</taxon>
    </lineage>
</organism>
<reference evidence="1" key="1">
    <citation type="submission" date="2015-02" db="EMBL/GenBank/DDBJ databases">
        <title>A novel member of the family Ruminococcaceae isolated from human feces.</title>
        <authorList>
            <person name="Shkoporov A.N."/>
            <person name="Chaplin A.V."/>
            <person name="Motuzova O.V."/>
            <person name="Kafarskaia L.I."/>
            <person name="Khokhlova E.V."/>
            <person name="Efimov B.A."/>
        </authorList>
    </citation>
    <scope>NUCLEOTIDE SEQUENCE [LARGE SCALE GENOMIC DNA]</scope>
    <source>
        <strain evidence="1">585-1</strain>
    </source>
</reference>
<gene>
    <name evidence="1" type="ORF">TQ39_11830</name>
</gene>
<dbReference type="Proteomes" id="UP000032483">
    <property type="component" value="Unassembled WGS sequence"/>
</dbReference>
<dbReference type="PATRIC" id="fig|1550024.3.peg.2695"/>
<accession>A0A0D8IY21</accession>
<protein>
    <submittedName>
        <fullName evidence="1">Uncharacterized protein</fullName>
    </submittedName>
</protein>
<sequence length="89" mass="10168">MLSDDRPTDPARLPIFSKKEHFMGNAFGMIPGLETDEWSNDACRGYVIMAMEDCGFSKKDIRRVVGQLYEVFDLNSVEDAKEKYHSGPY</sequence>